<keyword evidence="3" id="KW-1185">Reference proteome</keyword>
<reference evidence="2" key="1">
    <citation type="journal article" date="2020" name="Stud. Mycol.">
        <title>101 Dothideomycetes genomes: a test case for predicting lifestyles and emergence of pathogens.</title>
        <authorList>
            <person name="Haridas S."/>
            <person name="Albert R."/>
            <person name="Binder M."/>
            <person name="Bloem J."/>
            <person name="Labutti K."/>
            <person name="Salamov A."/>
            <person name="Andreopoulos B."/>
            <person name="Baker S."/>
            <person name="Barry K."/>
            <person name="Bills G."/>
            <person name="Bluhm B."/>
            <person name="Cannon C."/>
            <person name="Castanera R."/>
            <person name="Culley D."/>
            <person name="Daum C."/>
            <person name="Ezra D."/>
            <person name="Gonzalez J."/>
            <person name="Henrissat B."/>
            <person name="Kuo A."/>
            <person name="Liang C."/>
            <person name="Lipzen A."/>
            <person name="Lutzoni F."/>
            <person name="Magnuson J."/>
            <person name="Mondo S."/>
            <person name="Nolan M."/>
            <person name="Ohm R."/>
            <person name="Pangilinan J."/>
            <person name="Park H.-J."/>
            <person name="Ramirez L."/>
            <person name="Alfaro M."/>
            <person name="Sun H."/>
            <person name="Tritt A."/>
            <person name="Yoshinaga Y."/>
            <person name="Zwiers L.-H."/>
            <person name="Turgeon B."/>
            <person name="Goodwin S."/>
            <person name="Spatafora J."/>
            <person name="Crous P."/>
            <person name="Grigoriev I."/>
        </authorList>
    </citation>
    <scope>NUCLEOTIDE SEQUENCE</scope>
    <source>
        <strain evidence="2">CBS 122681</strain>
    </source>
</reference>
<evidence type="ECO:0000313" key="3">
    <source>
        <dbReference type="Proteomes" id="UP000799324"/>
    </source>
</evidence>
<dbReference type="Proteomes" id="UP000799324">
    <property type="component" value="Unassembled WGS sequence"/>
</dbReference>
<proteinExistence type="predicted"/>
<accession>A0A6A6TF94</accession>
<dbReference type="EMBL" id="MU004320">
    <property type="protein sequence ID" value="KAF2657917.1"/>
    <property type="molecule type" value="Genomic_DNA"/>
</dbReference>
<organism evidence="2 3">
    <name type="scientific">Lophiostoma macrostomum CBS 122681</name>
    <dbReference type="NCBI Taxonomy" id="1314788"/>
    <lineage>
        <taxon>Eukaryota</taxon>
        <taxon>Fungi</taxon>
        <taxon>Dikarya</taxon>
        <taxon>Ascomycota</taxon>
        <taxon>Pezizomycotina</taxon>
        <taxon>Dothideomycetes</taxon>
        <taxon>Pleosporomycetidae</taxon>
        <taxon>Pleosporales</taxon>
        <taxon>Lophiostomataceae</taxon>
        <taxon>Lophiostoma</taxon>
    </lineage>
</organism>
<gene>
    <name evidence="2" type="ORF">K491DRAFT_690653</name>
</gene>
<feature type="region of interest" description="Disordered" evidence="1">
    <location>
        <begin position="1"/>
        <end position="24"/>
    </location>
</feature>
<name>A0A6A6TF94_9PLEO</name>
<feature type="compositionally biased region" description="Polar residues" evidence="1">
    <location>
        <begin position="15"/>
        <end position="24"/>
    </location>
</feature>
<dbReference type="AlphaFoldDB" id="A0A6A6TF94"/>
<protein>
    <submittedName>
        <fullName evidence="2">Uncharacterized protein</fullName>
    </submittedName>
</protein>
<evidence type="ECO:0000313" key="2">
    <source>
        <dbReference type="EMBL" id="KAF2657917.1"/>
    </source>
</evidence>
<dbReference type="OrthoDB" id="4160064at2759"/>
<evidence type="ECO:0000256" key="1">
    <source>
        <dbReference type="SAM" id="MobiDB-lite"/>
    </source>
</evidence>
<sequence length="152" mass="15490">MSTQGHDAEPLLPSKVTNKQTKPLTQTSSSAIKALSILRIALGASTVIAPRWTCGLFMLPLPAASGILARLFGVGDIVLGELLITAEDKNSADGGRREIKRALWAGIGADCVGLASFAFELATGNVGRTPSFLFAGGAAACIGLGALGLQGL</sequence>